<organism evidence="1">
    <name type="scientific">Mustela putorius furo</name>
    <name type="common">European domestic ferret</name>
    <name type="synonym">Mustela furo</name>
    <dbReference type="NCBI Taxonomy" id="9669"/>
    <lineage>
        <taxon>Eukaryota</taxon>
        <taxon>Metazoa</taxon>
        <taxon>Chordata</taxon>
        <taxon>Craniata</taxon>
        <taxon>Vertebrata</taxon>
        <taxon>Euteleostomi</taxon>
        <taxon>Mammalia</taxon>
        <taxon>Eutheria</taxon>
        <taxon>Laurasiatheria</taxon>
        <taxon>Carnivora</taxon>
        <taxon>Caniformia</taxon>
        <taxon>Musteloidea</taxon>
        <taxon>Mustelidae</taxon>
        <taxon>Mustelinae</taxon>
        <taxon>Mustela</taxon>
    </lineage>
</organism>
<reference evidence="1" key="1">
    <citation type="submission" date="2024-06" db="UniProtKB">
        <authorList>
            <consortium name="Ensembl"/>
        </authorList>
    </citation>
    <scope>IDENTIFICATION</scope>
</reference>
<name>M3YF10_MUSPF</name>
<dbReference type="EMBL" id="AEYP01016797">
    <property type="status" value="NOT_ANNOTATED_CDS"/>
    <property type="molecule type" value="Genomic_DNA"/>
</dbReference>
<evidence type="ECO:0000313" key="1">
    <source>
        <dbReference type="Ensembl" id="ENSMPUP00000009917.1"/>
    </source>
</evidence>
<sequence>MLPSGAPAFVPRDSCHTTEPLRRSCIPALGLLPLCPGAGSPQGSCPGLLPPECEGAGAPEEWAPVPAQQEVMHSKWEELCSPWVWKVLMVLVPACLFPGHHPHAEGIQIIQSSGFPGLPCRTLYLMFEERMLGRPTTWQSLATHLQHKLLSCCQHLKPPVSLADLEGTRDLPLSETSTGWMQQVQMPKEKYNIHMCFHLIHLHSAIRNSRSSVPWPRLRTQWWWVIPKSPLLR</sequence>
<dbReference type="AlphaFoldDB" id="M3YF10"/>
<accession>M3YF10</accession>
<dbReference type="HOGENOM" id="CLU_1192271_0_0_1"/>
<dbReference type="Ensembl" id="ENSMPUT00000010077.1">
    <property type="protein sequence ID" value="ENSMPUP00000009917.1"/>
    <property type="gene ID" value="ENSMPUG00000009992.1"/>
</dbReference>
<proteinExistence type="predicted"/>
<dbReference type="InParanoid" id="M3YF10"/>
<protein>
    <submittedName>
        <fullName evidence="1">Uncharacterized protein</fullName>
    </submittedName>
</protein>